<dbReference type="SUPFAM" id="SSF56747">
    <property type="entry name" value="Prim-pol domain"/>
    <property type="match status" value="1"/>
</dbReference>
<evidence type="ECO:0000259" key="2">
    <source>
        <dbReference type="SMART" id="SM00943"/>
    </source>
</evidence>
<comment type="caution">
    <text evidence="3">The sequence shown here is derived from an EMBL/GenBank/DDBJ whole genome shotgun (WGS) entry which is preliminary data.</text>
</comment>
<dbReference type="CDD" id="cd04859">
    <property type="entry name" value="Prim_Pol"/>
    <property type="match status" value="1"/>
</dbReference>
<dbReference type="EMBL" id="PEBV01000055">
    <property type="protein sequence ID" value="PTQ51029.1"/>
    <property type="molecule type" value="Genomic_DNA"/>
</dbReference>
<name>A0A2T5G4D9_HYDSH</name>
<dbReference type="Pfam" id="PF09250">
    <property type="entry name" value="Prim-Pol"/>
    <property type="match status" value="1"/>
</dbReference>
<accession>A0A2T5G4D9</accession>
<gene>
    <name evidence="3" type="ORF">HSCHL_1637</name>
</gene>
<evidence type="ECO:0000313" key="3">
    <source>
        <dbReference type="EMBL" id="PTQ51029.1"/>
    </source>
</evidence>
<dbReference type="Pfam" id="PF08708">
    <property type="entry name" value="PriCT_1"/>
    <property type="match status" value="1"/>
</dbReference>
<evidence type="ECO:0000259" key="1">
    <source>
        <dbReference type="SMART" id="SM00942"/>
    </source>
</evidence>
<dbReference type="Gene3D" id="3.30.720.160">
    <property type="entry name" value="Bifunctional DNA primase/polymerase, N-terminal"/>
    <property type="match status" value="1"/>
</dbReference>
<dbReference type="InterPro" id="IPR014820">
    <property type="entry name" value="PriCT_1"/>
</dbReference>
<protein>
    <submittedName>
        <fullName evidence="3">Prophage Lp4 protein 7, DNA replication</fullName>
    </submittedName>
</protein>
<evidence type="ECO:0000313" key="4">
    <source>
        <dbReference type="Proteomes" id="UP000244180"/>
    </source>
</evidence>
<proteinExistence type="predicted"/>
<feature type="domain" description="Primase C-terminal 1" evidence="1">
    <location>
        <begin position="167"/>
        <end position="232"/>
    </location>
</feature>
<dbReference type="InterPro" id="IPR015330">
    <property type="entry name" value="DNA_primase/pol_bifunc_N"/>
</dbReference>
<organism evidence="3 4">
    <name type="scientific">Hydrogenibacillus schlegelii</name>
    <name type="common">Bacillus schlegelii</name>
    <dbReference type="NCBI Taxonomy" id="1484"/>
    <lineage>
        <taxon>Bacteria</taxon>
        <taxon>Bacillati</taxon>
        <taxon>Bacillota</taxon>
        <taxon>Bacilli</taxon>
        <taxon>Bacillales</taxon>
        <taxon>Bacillales Family X. Incertae Sedis</taxon>
        <taxon>Hydrogenibacillus</taxon>
    </lineage>
</organism>
<feature type="domain" description="DNA primase/polymerase bifunctional N-terminal" evidence="2">
    <location>
        <begin position="1"/>
        <end position="143"/>
    </location>
</feature>
<sequence>MIPLGRDKRPLIRWEAYQHRPPTPEELADWRRHYRGANIGIVTGAVSGLVVLDEDGPDAQESLRGRALPPTPTVRTGKGHHRYYAWPGRPVPNAVRILPGLDVRGDGGYVMAPPSVHPSGRRYEWVDGLSPWDVPPAPLPEWLLALLADRAPRADTPQGHPPEWRRLVAFGVEEGARNNSIARLAGHLLRRRVDPYVVLELCLAWNQARCRPPLDDAEVVKTVDSIAGRELRRRGGDAG</sequence>
<dbReference type="Proteomes" id="UP000244180">
    <property type="component" value="Unassembled WGS sequence"/>
</dbReference>
<dbReference type="SMART" id="SM00943">
    <property type="entry name" value="Prim-Pol"/>
    <property type="match status" value="1"/>
</dbReference>
<reference evidence="3 4" key="1">
    <citation type="submission" date="2017-08" db="EMBL/GenBank/DDBJ databases">
        <title>Burning lignite coal seam in the remote Altai Mountains harbors a hydrogen-driven thermophilic microbial community.</title>
        <authorList>
            <person name="Kadnikov V.V."/>
            <person name="Mardanov A.V."/>
            <person name="Ivasenko D."/>
            <person name="Beletsky A.V."/>
            <person name="Karnachuk O.V."/>
            <person name="Ravin N.V."/>
        </authorList>
    </citation>
    <scope>NUCLEOTIDE SEQUENCE [LARGE SCALE GENOMIC DNA]</scope>
    <source>
        <strain evidence="3">AL33</strain>
    </source>
</reference>
<dbReference type="SMART" id="SM00942">
    <property type="entry name" value="PriCT_1"/>
    <property type="match status" value="1"/>
</dbReference>
<dbReference type="AlphaFoldDB" id="A0A2T5G4D9"/>